<feature type="chain" id="PRO_5026285432" description="Secreted protein" evidence="1">
    <location>
        <begin position="17"/>
        <end position="120"/>
    </location>
</feature>
<comment type="caution">
    <text evidence="2">The sequence shown here is derived from an EMBL/GenBank/DDBJ whole genome shotgun (WGS) entry which is preliminary data.</text>
</comment>
<dbReference type="EMBL" id="QXFY01005949">
    <property type="protein sequence ID" value="KAE9270336.1"/>
    <property type="molecule type" value="Genomic_DNA"/>
</dbReference>
<evidence type="ECO:0000313" key="2">
    <source>
        <dbReference type="EMBL" id="KAE9270336.1"/>
    </source>
</evidence>
<keyword evidence="1" id="KW-0732">Signal</keyword>
<sequence length="120" mass="13258">MLVAIAFQFLAHELASLVAPKSHDLELPQSGAKLVNQHLAVKRSLRLGLEEKCPLEACGLVHNEQEHAGSTNSSRFDRADVHHQHFERLRLPLCNSHMSHPLGLSLNARNTLVGGQPFCI</sequence>
<evidence type="ECO:0000313" key="3">
    <source>
        <dbReference type="Proteomes" id="UP000486351"/>
    </source>
</evidence>
<reference evidence="2 3" key="1">
    <citation type="submission" date="2018-09" db="EMBL/GenBank/DDBJ databases">
        <title>Genomic investigation of the strawberry pathogen Phytophthora fragariae indicates pathogenicity is determined by transcriptional variation in three key races.</title>
        <authorList>
            <person name="Adams T.M."/>
            <person name="Armitage A.D."/>
            <person name="Sobczyk M.K."/>
            <person name="Bates H.J."/>
            <person name="Dunwell J.M."/>
            <person name="Nellist C.F."/>
            <person name="Harrison R.J."/>
        </authorList>
    </citation>
    <scope>NUCLEOTIDE SEQUENCE [LARGE SCALE GENOMIC DNA]</scope>
    <source>
        <strain evidence="2 3">NOV-77</strain>
    </source>
</reference>
<accession>A0A6G0Q527</accession>
<proteinExistence type="predicted"/>
<dbReference type="AlphaFoldDB" id="A0A6G0Q527"/>
<gene>
    <name evidence="2" type="ORF">PF008_g30639</name>
</gene>
<feature type="signal peptide" evidence="1">
    <location>
        <begin position="1"/>
        <end position="16"/>
    </location>
</feature>
<dbReference type="Proteomes" id="UP000486351">
    <property type="component" value="Unassembled WGS sequence"/>
</dbReference>
<protein>
    <recommendedName>
        <fullName evidence="4">Secreted protein</fullName>
    </recommendedName>
</protein>
<evidence type="ECO:0000256" key="1">
    <source>
        <dbReference type="SAM" id="SignalP"/>
    </source>
</evidence>
<evidence type="ECO:0008006" key="4">
    <source>
        <dbReference type="Google" id="ProtNLM"/>
    </source>
</evidence>
<organism evidence="2 3">
    <name type="scientific">Phytophthora fragariae</name>
    <dbReference type="NCBI Taxonomy" id="53985"/>
    <lineage>
        <taxon>Eukaryota</taxon>
        <taxon>Sar</taxon>
        <taxon>Stramenopiles</taxon>
        <taxon>Oomycota</taxon>
        <taxon>Peronosporomycetes</taxon>
        <taxon>Peronosporales</taxon>
        <taxon>Peronosporaceae</taxon>
        <taxon>Phytophthora</taxon>
    </lineage>
</organism>
<name>A0A6G0Q527_9STRA</name>